<evidence type="ECO:0000313" key="2">
    <source>
        <dbReference type="Proteomes" id="UP000824533"/>
    </source>
</evidence>
<protein>
    <submittedName>
        <fullName evidence="1">Uncharacterized protein</fullName>
    </submittedName>
</protein>
<organism evidence="1 2">
    <name type="scientific">Dendrolimus kikuchii</name>
    <dbReference type="NCBI Taxonomy" id="765133"/>
    <lineage>
        <taxon>Eukaryota</taxon>
        <taxon>Metazoa</taxon>
        <taxon>Ecdysozoa</taxon>
        <taxon>Arthropoda</taxon>
        <taxon>Hexapoda</taxon>
        <taxon>Insecta</taxon>
        <taxon>Pterygota</taxon>
        <taxon>Neoptera</taxon>
        <taxon>Endopterygota</taxon>
        <taxon>Lepidoptera</taxon>
        <taxon>Glossata</taxon>
        <taxon>Ditrysia</taxon>
        <taxon>Bombycoidea</taxon>
        <taxon>Lasiocampidae</taxon>
        <taxon>Dendrolimus</taxon>
    </lineage>
</organism>
<dbReference type="EMBL" id="CM034398">
    <property type="protein sequence ID" value="KAJ0177082.1"/>
    <property type="molecule type" value="Genomic_DNA"/>
</dbReference>
<dbReference type="Proteomes" id="UP000824533">
    <property type="component" value="Linkage Group LG12"/>
</dbReference>
<reference evidence="1 2" key="1">
    <citation type="journal article" date="2021" name="Front. Genet.">
        <title>Chromosome-Level Genome Assembly Reveals Significant Gene Expansion in the Toll and IMD Signaling Pathways of Dendrolimus kikuchii.</title>
        <authorList>
            <person name="Zhou J."/>
            <person name="Wu P."/>
            <person name="Xiong Z."/>
            <person name="Liu N."/>
            <person name="Zhao N."/>
            <person name="Ji M."/>
            <person name="Qiu Y."/>
            <person name="Yang B."/>
        </authorList>
    </citation>
    <scope>NUCLEOTIDE SEQUENCE [LARGE SCALE GENOMIC DNA]</scope>
    <source>
        <strain evidence="1">Ann1</strain>
    </source>
</reference>
<proteinExistence type="predicted"/>
<gene>
    <name evidence="1" type="ORF">K1T71_007091</name>
</gene>
<evidence type="ECO:0000313" key="1">
    <source>
        <dbReference type="EMBL" id="KAJ0177082.1"/>
    </source>
</evidence>
<comment type="caution">
    <text evidence="1">The sequence shown here is derived from an EMBL/GenBank/DDBJ whole genome shotgun (WGS) entry which is preliminary data.</text>
</comment>
<sequence>MLQPRKWQNNNKFNIFIQLTNKYYYSYRNDSSCLSPTTGAAAEQFLSMIKFLYTSQCLITEDWPTDSYISGIEQFDFIIVGAGSAGCVVANRLTEESKGKVLLLEAGGIPPIESIIPRLSRDLYHSQADWAYYTTPCRRTNAALGNRSVYWPRGKILGGSSSINGMLYVRGVRKDYQIWHDKGNKEWHPDIVEKYFKKAENLQNIELLRCPNISNSYGHCGPLYINRINNSYQCVLDGILDSLNEIGIKNVQDLNTAKLLGSGMVTSTASNGVRVSTATAYLNPIWKRKNLKILTNAFVLKILINKSNKAYGVSVKYRKKILTLFATREVILCAGSINTPQLLMLSGIGPKKHLNSKSIECKVDQPNIGQNLQDHLFVPIPIYGTGPSQPFNSTFSTIEYFYNRKGPLAQSVLENILSFYSKNIKSNQADYQTHFIILWKNSTMIRSVFGESQFNYKPSVVKEIEELIKDHTLYLIGFSLLHPRSRGNITLKSNNPDDHPVICPNYLEDDDDLDDVVKGIMSVANNIINTKYFRSIKANLGTLWKPCKKYKKGGYSYWRCVCLTTPVTVYHPVGTCQMGPDPKTAVVDGRLRVYGVKSLRVIDASIMPTITTGNTNGPTIMIAERASDLIKEEYRSG</sequence>
<accession>A0ACC1D125</accession>
<name>A0ACC1D125_9NEOP</name>
<keyword evidence="2" id="KW-1185">Reference proteome</keyword>